<accession>A0A1V9FDS0</accession>
<dbReference type="Proteomes" id="UP000192276">
    <property type="component" value="Unassembled WGS sequence"/>
</dbReference>
<organism evidence="1 2">
    <name type="scientific">Niastella populi</name>
    <dbReference type="NCBI Taxonomy" id="550983"/>
    <lineage>
        <taxon>Bacteria</taxon>
        <taxon>Pseudomonadati</taxon>
        <taxon>Bacteroidota</taxon>
        <taxon>Chitinophagia</taxon>
        <taxon>Chitinophagales</taxon>
        <taxon>Chitinophagaceae</taxon>
        <taxon>Niastella</taxon>
    </lineage>
</organism>
<gene>
    <name evidence="1" type="ORF">A4R26_04895</name>
</gene>
<comment type="caution">
    <text evidence="1">The sequence shown here is derived from an EMBL/GenBank/DDBJ whole genome shotgun (WGS) entry which is preliminary data.</text>
</comment>
<sequence>MQLYPVFHSLCGKLFFIGIYRQTFSGFYVVNFRRRICYNLVQVHKIKKPFVETKGSNDCLPYESANVSQSE</sequence>
<name>A0A1V9FDS0_9BACT</name>
<proteinExistence type="predicted"/>
<evidence type="ECO:0000313" key="1">
    <source>
        <dbReference type="EMBL" id="OQP56500.1"/>
    </source>
</evidence>
<protein>
    <submittedName>
        <fullName evidence="1">Uncharacterized protein</fullName>
    </submittedName>
</protein>
<evidence type="ECO:0000313" key="2">
    <source>
        <dbReference type="Proteomes" id="UP000192276"/>
    </source>
</evidence>
<keyword evidence="2" id="KW-1185">Reference proteome</keyword>
<dbReference type="EMBL" id="LWBP01000199">
    <property type="protein sequence ID" value="OQP56500.1"/>
    <property type="molecule type" value="Genomic_DNA"/>
</dbReference>
<dbReference type="AlphaFoldDB" id="A0A1V9FDS0"/>
<reference evidence="2" key="1">
    <citation type="submission" date="2016-04" db="EMBL/GenBank/DDBJ databases">
        <authorList>
            <person name="Chen L."/>
            <person name="Zhuang W."/>
            <person name="Wang G."/>
        </authorList>
    </citation>
    <scope>NUCLEOTIDE SEQUENCE [LARGE SCALE GENOMIC DNA]</scope>
    <source>
        <strain evidence="2">208</strain>
    </source>
</reference>